<keyword evidence="5" id="KW-1185">Reference proteome</keyword>
<evidence type="ECO:0000259" key="3">
    <source>
        <dbReference type="PROSITE" id="PS50157"/>
    </source>
</evidence>
<reference evidence="4" key="1">
    <citation type="submission" date="2023-03" db="EMBL/GenBank/DDBJ databases">
        <title>Massive genome expansion in bonnet fungi (Mycena s.s.) driven by repeated elements and novel gene families across ecological guilds.</title>
        <authorList>
            <consortium name="Lawrence Berkeley National Laboratory"/>
            <person name="Harder C.B."/>
            <person name="Miyauchi S."/>
            <person name="Viragh M."/>
            <person name="Kuo A."/>
            <person name="Thoen E."/>
            <person name="Andreopoulos B."/>
            <person name="Lu D."/>
            <person name="Skrede I."/>
            <person name="Drula E."/>
            <person name="Henrissat B."/>
            <person name="Morin E."/>
            <person name="Kohler A."/>
            <person name="Barry K."/>
            <person name="LaButti K."/>
            <person name="Morin E."/>
            <person name="Salamov A."/>
            <person name="Lipzen A."/>
            <person name="Mereny Z."/>
            <person name="Hegedus B."/>
            <person name="Baldrian P."/>
            <person name="Stursova M."/>
            <person name="Weitz H."/>
            <person name="Taylor A."/>
            <person name="Grigoriev I.V."/>
            <person name="Nagy L.G."/>
            <person name="Martin F."/>
            <person name="Kauserud H."/>
        </authorList>
    </citation>
    <scope>NUCLEOTIDE SEQUENCE</scope>
    <source>
        <strain evidence="4">CBHHK173m</strain>
    </source>
</reference>
<sequence>MSSQVDVSLQSLEDADMTKWFDFHKAEEEPLSLWPLDDEPVMWYEGKLPDWDNDPPTFSLLWRPNSVAPIRIPGRHLPTNLLGRTVAEVFADFPTDFYDSPSPTSSPSLSPVSPLFPPSPIDEEEHDHMSIELDASIDEMSQQLADRIHLDSPPRSPSPLLISESLDIPHEAPLPLPPSSPMFNPLSINSASDRFSSSSSTLSVGTSSAATSTYAVSPSPRSFSNACSPAPGLRRSPRRSPPVPNPVVVLGEPYNELHTPRDLDSTMPALNQIVLEEYPQDPQHRRTTKRTGTYSEDDEDFDDPLVDADARPRKRTTAQAAPKRHPCTVPGCTESFTRLNDVLRHIKNAAIHKGTTQQAEALAASSTLCKYCGEELSRADAARRHELKASCGKRTIRRKPTYSMLPA</sequence>
<gene>
    <name evidence="4" type="ORF">B0H15DRAFT_955363</name>
</gene>
<dbReference type="AlphaFoldDB" id="A0AAD6TRE9"/>
<organism evidence="4 5">
    <name type="scientific">Mycena belliarum</name>
    <dbReference type="NCBI Taxonomy" id="1033014"/>
    <lineage>
        <taxon>Eukaryota</taxon>
        <taxon>Fungi</taxon>
        <taxon>Dikarya</taxon>
        <taxon>Basidiomycota</taxon>
        <taxon>Agaricomycotina</taxon>
        <taxon>Agaricomycetes</taxon>
        <taxon>Agaricomycetidae</taxon>
        <taxon>Agaricales</taxon>
        <taxon>Marasmiineae</taxon>
        <taxon>Mycenaceae</taxon>
        <taxon>Mycena</taxon>
    </lineage>
</organism>
<keyword evidence="1" id="KW-0862">Zinc</keyword>
<accession>A0AAD6TRE9</accession>
<evidence type="ECO:0000256" key="1">
    <source>
        <dbReference type="PROSITE-ProRule" id="PRU00042"/>
    </source>
</evidence>
<feature type="compositionally biased region" description="Low complexity" evidence="2">
    <location>
        <begin position="192"/>
        <end position="219"/>
    </location>
</feature>
<name>A0AAD6TRE9_9AGAR</name>
<feature type="domain" description="C2H2-type" evidence="3">
    <location>
        <begin position="325"/>
        <end position="357"/>
    </location>
</feature>
<dbReference type="GO" id="GO:0008270">
    <property type="term" value="F:zinc ion binding"/>
    <property type="evidence" value="ECO:0007669"/>
    <property type="project" value="UniProtKB-KW"/>
</dbReference>
<feature type="compositionally biased region" description="Low complexity" evidence="2">
    <location>
        <begin position="100"/>
        <end position="113"/>
    </location>
</feature>
<feature type="compositionally biased region" description="Acidic residues" evidence="2">
    <location>
        <begin position="295"/>
        <end position="306"/>
    </location>
</feature>
<dbReference type="EMBL" id="JARJCN010000077">
    <property type="protein sequence ID" value="KAJ7076844.1"/>
    <property type="molecule type" value="Genomic_DNA"/>
</dbReference>
<proteinExistence type="predicted"/>
<dbReference type="Gene3D" id="3.30.160.60">
    <property type="entry name" value="Classic Zinc Finger"/>
    <property type="match status" value="1"/>
</dbReference>
<protein>
    <recommendedName>
        <fullName evidence="3">C2H2-type domain-containing protein</fullName>
    </recommendedName>
</protein>
<keyword evidence="1" id="KW-0479">Metal-binding</keyword>
<feature type="region of interest" description="Disordered" evidence="2">
    <location>
        <begin position="192"/>
        <end position="246"/>
    </location>
</feature>
<dbReference type="InterPro" id="IPR013087">
    <property type="entry name" value="Znf_C2H2_type"/>
</dbReference>
<evidence type="ECO:0000313" key="4">
    <source>
        <dbReference type="EMBL" id="KAJ7076844.1"/>
    </source>
</evidence>
<dbReference type="Proteomes" id="UP001222325">
    <property type="component" value="Unassembled WGS sequence"/>
</dbReference>
<comment type="caution">
    <text evidence="4">The sequence shown here is derived from an EMBL/GenBank/DDBJ whole genome shotgun (WGS) entry which is preliminary data.</text>
</comment>
<feature type="region of interest" description="Disordered" evidence="2">
    <location>
        <begin position="100"/>
        <end position="123"/>
    </location>
</feature>
<keyword evidence="1" id="KW-0863">Zinc-finger</keyword>
<dbReference type="PROSITE" id="PS50157">
    <property type="entry name" value="ZINC_FINGER_C2H2_2"/>
    <property type="match status" value="1"/>
</dbReference>
<evidence type="ECO:0000256" key="2">
    <source>
        <dbReference type="SAM" id="MobiDB-lite"/>
    </source>
</evidence>
<evidence type="ECO:0000313" key="5">
    <source>
        <dbReference type="Proteomes" id="UP001222325"/>
    </source>
</evidence>
<feature type="region of interest" description="Disordered" evidence="2">
    <location>
        <begin position="278"/>
        <end position="307"/>
    </location>
</feature>